<feature type="compositionally biased region" description="Low complexity" evidence="3">
    <location>
        <begin position="45"/>
        <end position="58"/>
    </location>
</feature>
<dbReference type="InterPro" id="IPR029063">
    <property type="entry name" value="SAM-dependent_MTases_sf"/>
</dbReference>
<accession>A0A1Q9D6I4</accession>
<dbReference type="SUPFAM" id="SSF53335">
    <property type="entry name" value="S-adenosyl-L-methionine-dependent methyltransferases"/>
    <property type="match status" value="1"/>
</dbReference>
<keyword evidence="5" id="KW-1185">Reference proteome</keyword>
<keyword evidence="1" id="KW-0489">Methyltransferase</keyword>
<dbReference type="OrthoDB" id="418814at2759"/>
<feature type="compositionally biased region" description="Polar residues" evidence="3">
    <location>
        <begin position="1413"/>
        <end position="1423"/>
    </location>
</feature>
<feature type="compositionally biased region" description="Low complexity" evidence="3">
    <location>
        <begin position="115"/>
        <end position="127"/>
    </location>
</feature>
<name>A0A1Q9D6I4_SYMMI</name>
<feature type="compositionally biased region" description="Basic residues" evidence="3">
    <location>
        <begin position="970"/>
        <end position="986"/>
    </location>
</feature>
<dbReference type="EMBL" id="LSRX01000695">
    <property type="protein sequence ID" value="OLP90782.1"/>
    <property type="molecule type" value="Genomic_DNA"/>
</dbReference>
<gene>
    <name evidence="4" type="ORF">AK812_SmicGene27591</name>
</gene>
<feature type="region of interest" description="Disordered" evidence="3">
    <location>
        <begin position="970"/>
        <end position="997"/>
    </location>
</feature>
<feature type="region of interest" description="Disordered" evidence="3">
    <location>
        <begin position="1402"/>
        <end position="1424"/>
    </location>
</feature>
<protein>
    <submittedName>
        <fullName evidence="4">Uncharacterized protein</fullName>
    </submittedName>
</protein>
<reference evidence="4 5" key="1">
    <citation type="submission" date="2016-02" db="EMBL/GenBank/DDBJ databases">
        <title>Genome analysis of coral dinoflagellate symbionts highlights evolutionary adaptations to a symbiotic lifestyle.</title>
        <authorList>
            <person name="Aranda M."/>
            <person name="Li Y."/>
            <person name="Liew Y.J."/>
            <person name="Baumgarten S."/>
            <person name="Simakov O."/>
            <person name="Wilson M."/>
            <person name="Piel J."/>
            <person name="Ashoor H."/>
            <person name="Bougouffa S."/>
            <person name="Bajic V.B."/>
            <person name="Ryu T."/>
            <person name="Ravasi T."/>
            <person name="Bayer T."/>
            <person name="Micklem G."/>
            <person name="Kim H."/>
            <person name="Bhak J."/>
            <person name="Lajeunesse T.C."/>
            <person name="Voolstra C.R."/>
        </authorList>
    </citation>
    <scope>NUCLEOTIDE SEQUENCE [LARGE SCALE GENOMIC DNA]</scope>
    <source>
        <strain evidence="4 5">CCMP2467</strain>
    </source>
</reference>
<dbReference type="InterPro" id="IPR001525">
    <property type="entry name" value="C5_MeTfrase"/>
</dbReference>
<proteinExistence type="predicted"/>
<evidence type="ECO:0000256" key="1">
    <source>
        <dbReference type="ARBA" id="ARBA00022603"/>
    </source>
</evidence>
<feature type="compositionally biased region" description="Basic and acidic residues" evidence="3">
    <location>
        <begin position="61"/>
        <end position="90"/>
    </location>
</feature>
<evidence type="ECO:0000313" key="5">
    <source>
        <dbReference type="Proteomes" id="UP000186817"/>
    </source>
</evidence>
<evidence type="ECO:0000256" key="2">
    <source>
        <dbReference type="ARBA" id="ARBA00022679"/>
    </source>
</evidence>
<dbReference type="GO" id="GO:0008168">
    <property type="term" value="F:methyltransferase activity"/>
    <property type="evidence" value="ECO:0007669"/>
    <property type="project" value="UniProtKB-KW"/>
</dbReference>
<comment type="caution">
    <text evidence="4">The sequence shown here is derived from an EMBL/GenBank/DDBJ whole genome shotgun (WGS) entry which is preliminary data.</text>
</comment>
<organism evidence="4 5">
    <name type="scientific">Symbiodinium microadriaticum</name>
    <name type="common">Dinoflagellate</name>
    <name type="synonym">Zooxanthella microadriatica</name>
    <dbReference type="NCBI Taxonomy" id="2951"/>
    <lineage>
        <taxon>Eukaryota</taxon>
        <taxon>Sar</taxon>
        <taxon>Alveolata</taxon>
        <taxon>Dinophyceae</taxon>
        <taxon>Suessiales</taxon>
        <taxon>Symbiodiniaceae</taxon>
        <taxon>Symbiodinium</taxon>
    </lineage>
</organism>
<evidence type="ECO:0000256" key="3">
    <source>
        <dbReference type="SAM" id="MobiDB-lite"/>
    </source>
</evidence>
<keyword evidence="2" id="KW-0808">Transferase</keyword>
<dbReference type="GO" id="GO:0032259">
    <property type="term" value="P:methylation"/>
    <property type="evidence" value="ECO:0007669"/>
    <property type="project" value="UniProtKB-KW"/>
</dbReference>
<dbReference type="Gene3D" id="3.40.50.150">
    <property type="entry name" value="Vaccinia Virus protein VP39"/>
    <property type="match status" value="1"/>
</dbReference>
<feature type="region of interest" description="Disordered" evidence="3">
    <location>
        <begin position="16"/>
        <end position="148"/>
    </location>
</feature>
<dbReference type="Proteomes" id="UP000186817">
    <property type="component" value="Unassembled WGS sequence"/>
</dbReference>
<sequence>MGVLTTEGMAEFLAKCRRTPDDNPSHPETHVCEPHVDMPDAVMVSSEASASSARPNASDVSDPHALDAQLVDHEARGESHDHQETHETNHQETPATHVSGPHVATPGDKTKSSEAFSTAPAASDASAPETLDDGIVGPPDDMANASSALADCSNRGDSLTHNDAHVCEVVSPEASSMPPDASAAPATQVLDRWLVGRHDKLEVLRDTLFTWPEDMLRSVASLSCVSAAEHAKYAEYLVTVLSSMSLSTSFSGVDSPSTALAMMGAAALKMQGREVTKDSVPKPCNKFGIEWLPQSQQELRRHPFGPGCIFSDINAFWLPTIADKLDTISRERRIMTMLKDLVQTTVCTGRIAYCEKCSRNCKVSEADLHIGGTPCVDFSSRGQQDQLGGKTTTSLLAFVAMRREVQEPYFVQENVPSFPDEFLSSMLSDLYELQSCVIDPECTFGWPVARRRKYVVGRHKTKTVPWHMRLDDFIRAIGCDAQVAADGTVPPWDIFFVASGEELRSELLWAGNRPTSDGALESEGGDESDAFKNSLSAMEKRFLHGYEALCRDRCYSLGQDPRDFANYSTWGCMRTLIKNAGIIYSDVHRRWVTPCEAFIMQGFPIYPMLSHGVAMSSFSLDEVHVDDNKSGRKARSSSFGELADNSMADAERYKRAHEVLFGQSMEVAERFNSEQGICLLTKIFEVYQDGPRRTIKWFKEDGKYLRDLHNCFHGGLAPTWLESILGSKDVEEAWKRHAQRQGITTSSAAHYQKSYSEWVTENFSQRFKTFQIFDLAKRVMHYLSDLDCVNKFTEALGDHCDFQHEQLQTLPTMQNLHVLGKLILTLSAAYSLELLAEVFIVGSRYLAGSSAGTAYCVPACHIVSFCWCEQAAGRSPIVSLCWCGQAVPRTNCAEVPIIRDAPSGSGGDYDMPMPEWTFTKHVPGIIDRLRTEVGGASFAGKLFKPPASARAQASSDGTALDVSELLAPKKRKRATSKPKAKGKAAAKSRATDEDAEDADQLLADVDEGSGCTRRRWWIDDLLSALIHAAGDVDTLMDPGNRMALRQAIGLGIEFAFHGKVIVNMKPKKVWSQVRPLLQDIIHKGLARSRAALPSSTDSGLESLTQSLAKDALTAGSTSAGEKNINMFMTEGSAQVTRTWVSSNCSSQAFNGPAFSAARSKLVARLCKCKKDTTICPIHTHASMSLSDVIWFASDAIYEHIPSAVPTFSLALTVKFSDHASLAASGTSVPQYCHFLCKQETIANVNEPVWVPNNTALEVLIRMRAVYLLKMLQSALQTVARGGAGNKEPCKFTDFAAAKLDKVCNMLLAPHVDPGAPENVGNATGAITTVAKLEALLTTLMVDESEWATAWTKLLSKCLSLLDQGTDDEVKVTMNTISMQELGLDVPSKFRYLLGDGVKTEVLSPGGQRGTPALPSNRSGNDNVSGAVAEDQCLSKVYVFHEASDAKWNVLDVMSLQSQISLSGEAARKSMDCLYMNYAQGAKNAVTADISEMGVDFVITFFGQVVLDAGGIG</sequence>
<dbReference type="Pfam" id="PF00145">
    <property type="entry name" value="DNA_methylase"/>
    <property type="match status" value="1"/>
</dbReference>
<evidence type="ECO:0000313" key="4">
    <source>
        <dbReference type="EMBL" id="OLP90782.1"/>
    </source>
</evidence>
<feature type="compositionally biased region" description="Basic and acidic residues" evidence="3">
    <location>
        <begin position="18"/>
        <end position="38"/>
    </location>
</feature>